<dbReference type="SUPFAM" id="SSF52540">
    <property type="entry name" value="P-loop containing nucleoside triphosphate hydrolases"/>
    <property type="match status" value="1"/>
</dbReference>
<organism evidence="2 3">
    <name type="scientific">Larkinella arboricola</name>
    <dbReference type="NCBI Taxonomy" id="643671"/>
    <lineage>
        <taxon>Bacteria</taxon>
        <taxon>Pseudomonadati</taxon>
        <taxon>Bacteroidota</taxon>
        <taxon>Cytophagia</taxon>
        <taxon>Cytophagales</taxon>
        <taxon>Spirosomataceae</taxon>
        <taxon>Larkinella</taxon>
    </lineage>
</organism>
<name>A0A327XB95_LARAB</name>
<evidence type="ECO:0000313" key="3">
    <source>
        <dbReference type="Proteomes" id="UP000248790"/>
    </source>
</evidence>
<keyword evidence="3" id="KW-1185">Reference proteome</keyword>
<evidence type="ECO:0000313" key="2">
    <source>
        <dbReference type="EMBL" id="RAK02902.1"/>
    </source>
</evidence>
<evidence type="ECO:0000256" key="1">
    <source>
        <dbReference type="SAM" id="Phobius"/>
    </source>
</evidence>
<keyword evidence="1" id="KW-0812">Transmembrane</keyword>
<dbReference type="Proteomes" id="UP000248790">
    <property type="component" value="Unassembled WGS sequence"/>
</dbReference>
<dbReference type="OrthoDB" id="9804145at2"/>
<comment type="caution">
    <text evidence="2">The sequence shown here is derived from an EMBL/GenBank/DDBJ whole genome shotgun (WGS) entry which is preliminary data.</text>
</comment>
<dbReference type="AlphaFoldDB" id="A0A327XB95"/>
<gene>
    <name evidence="2" type="ORF">LX87_01023</name>
</gene>
<proteinExistence type="predicted"/>
<reference evidence="2 3" key="1">
    <citation type="submission" date="2018-06" db="EMBL/GenBank/DDBJ databases">
        <title>Genomic Encyclopedia of Archaeal and Bacterial Type Strains, Phase II (KMG-II): from individual species to whole genera.</title>
        <authorList>
            <person name="Goeker M."/>
        </authorList>
    </citation>
    <scope>NUCLEOTIDE SEQUENCE [LARGE SCALE GENOMIC DNA]</scope>
    <source>
        <strain evidence="2 3">DSM 21851</strain>
    </source>
</reference>
<accession>A0A327XB95</accession>
<protein>
    <submittedName>
        <fullName evidence="2">Type III restriction/modification enzyme restriction subunit</fullName>
    </submittedName>
</protein>
<dbReference type="Gene3D" id="3.40.50.300">
    <property type="entry name" value="P-loop containing nucleotide triphosphate hydrolases"/>
    <property type="match status" value="2"/>
</dbReference>
<feature type="transmembrane region" description="Helical" evidence="1">
    <location>
        <begin position="138"/>
        <end position="161"/>
    </location>
</feature>
<dbReference type="InterPro" id="IPR027417">
    <property type="entry name" value="P-loop_NTPase"/>
</dbReference>
<dbReference type="EMBL" id="QLMC01000001">
    <property type="protein sequence ID" value="RAK02902.1"/>
    <property type="molecule type" value="Genomic_DNA"/>
</dbReference>
<keyword evidence="1" id="KW-1133">Transmembrane helix</keyword>
<keyword evidence="1" id="KW-0472">Membrane</keyword>
<sequence length="888" mass="102983">MAKRTKQPSVEFHFYRFLLKFHTEKRKDIYASYPAITRKFLRFNDPTNASAYLRKPQFEALEIYVFLKEYFGNVQLSDIFMEWFERSGKFEGRAVGGFNRSGQGQIFDVLEQDQETDKETARVIFQQMAAYKQAYPNYIFALTMGLGKTVLMATCIFYEFLLANKFPQDEKYCHNALVFAPDKTVLTALREIETFDKSRVVPAEHINWLDAHLKFHFLDESGDALNVLDGTAYNVIITNTQKIILKRQNKAKQAADLLFADAKKTYNIKELNKDFEDLYDFDNLDSEAELVTNQRFEKLRRLRNLGIYVDEAHHVFGTKLAQDFDPTQQTSLRATINALAKLLSDRGEKVVACYNFTGTPYVGSRLLPEVVYSYGLKEAIDNKYLKQVKLDAYENVRHQTKAFLKSAISGFWEQFGQERYEGMLPKMAIFCTTVDELKGDIRPSVESILAELNIPTSKVLENTEKSTNDEIREFNLLDTPASEKQFILLVNKGKEGWNCRSLFSVAMHREPKSKVFVLQATMRCLRAIGEVQETAKVYLSKECETILRNELDQNFKLTLEDLTTAGDDDSDRIEVHVVPPPIKVKLQRVQKRFELRTKQVERPRISLREAPTEQYRISVTQRSLTNLDKKIGPELDMTDIKEKRTFSELSLVAEIARYLNLSPVRVAQLLRNSEEGITAILESVNEFNELLYEWVIPHLFNELYELKSFEYKEPLEIELVKPPKDGFYRIKARLDRVANYQASYYEAYKHKSFHLSDYCFDSLPEFEFFKELLRDSRVNKVWFTGMLTHGQSDFCIPYIDPESHSLRTYYPDFLVQLTDGSYVMFEVKADYQIDDAIVQAKKKWANEMADASAMKYEMIPATQAKYGWSIGEGNSTVFNANQRLNSTL</sequence>